<organism evidence="2 3">
    <name type="scientific">Saccharata proteae CBS 121410</name>
    <dbReference type="NCBI Taxonomy" id="1314787"/>
    <lineage>
        <taxon>Eukaryota</taxon>
        <taxon>Fungi</taxon>
        <taxon>Dikarya</taxon>
        <taxon>Ascomycota</taxon>
        <taxon>Pezizomycotina</taxon>
        <taxon>Dothideomycetes</taxon>
        <taxon>Dothideomycetes incertae sedis</taxon>
        <taxon>Botryosphaeriales</taxon>
        <taxon>Saccharataceae</taxon>
        <taxon>Saccharata</taxon>
    </lineage>
</organism>
<keyword evidence="1" id="KW-0812">Transmembrane</keyword>
<dbReference type="AlphaFoldDB" id="A0A9P4I156"/>
<dbReference type="Proteomes" id="UP000799776">
    <property type="component" value="Unassembled WGS sequence"/>
</dbReference>
<keyword evidence="1" id="KW-0472">Membrane</keyword>
<keyword evidence="3" id="KW-1185">Reference proteome</keyword>
<sequence length="266" mass="28496">MARVRGFVLPYLWKIVLSTIMAVIIKGKAFKEPIRYRSQIPVTPTALLQSQNPRPQESHVVAVELAVLDSAVEVCLVEDCVVVEIFKNVLVDIALVLSVDVDDEAEAISVEKVLDAIVLAPVDARLDEVDIVPTDSEALEDGEESNVSALDMAVCASTEGAMVGLLVRNAESNTERAFGVFRSGFVAVVVMADMSVAVEINTRELPSERAATGSDAYGLVEVSSCKLELVVGDGGLGTRERGGTTPPILDLEDEHTRLLAAFNEST</sequence>
<accession>A0A9P4I156</accession>
<comment type="caution">
    <text evidence="2">The sequence shown here is derived from an EMBL/GenBank/DDBJ whole genome shotgun (WGS) entry which is preliminary data.</text>
</comment>
<name>A0A9P4I156_9PEZI</name>
<evidence type="ECO:0000256" key="1">
    <source>
        <dbReference type="SAM" id="Phobius"/>
    </source>
</evidence>
<proteinExistence type="predicted"/>
<gene>
    <name evidence="2" type="ORF">K490DRAFT_54710</name>
</gene>
<evidence type="ECO:0000313" key="2">
    <source>
        <dbReference type="EMBL" id="KAF2090317.1"/>
    </source>
</evidence>
<keyword evidence="1" id="KW-1133">Transmembrane helix</keyword>
<dbReference type="EMBL" id="ML978713">
    <property type="protein sequence ID" value="KAF2090317.1"/>
    <property type="molecule type" value="Genomic_DNA"/>
</dbReference>
<reference evidence="2" key="1">
    <citation type="journal article" date="2020" name="Stud. Mycol.">
        <title>101 Dothideomycetes genomes: a test case for predicting lifestyles and emergence of pathogens.</title>
        <authorList>
            <person name="Haridas S."/>
            <person name="Albert R."/>
            <person name="Binder M."/>
            <person name="Bloem J."/>
            <person name="Labutti K."/>
            <person name="Salamov A."/>
            <person name="Andreopoulos B."/>
            <person name="Baker S."/>
            <person name="Barry K."/>
            <person name="Bills G."/>
            <person name="Bluhm B."/>
            <person name="Cannon C."/>
            <person name="Castanera R."/>
            <person name="Culley D."/>
            <person name="Daum C."/>
            <person name="Ezra D."/>
            <person name="Gonzalez J."/>
            <person name="Henrissat B."/>
            <person name="Kuo A."/>
            <person name="Liang C."/>
            <person name="Lipzen A."/>
            <person name="Lutzoni F."/>
            <person name="Magnuson J."/>
            <person name="Mondo S."/>
            <person name="Nolan M."/>
            <person name="Ohm R."/>
            <person name="Pangilinan J."/>
            <person name="Park H.-J."/>
            <person name="Ramirez L."/>
            <person name="Alfaro M."/>
            <person name="Sun H."/>
            <person name="Tritt A."/>
            <person name="Yoshinaga Y."/>
            <person name="Zwiers L.-H."/>
            <person name="Turgeon B."/>
            <person name="Goodwin S."/>
            <person name="Spatafora J."/>
            <person name="Crous P."/>
            <person name="Grigoriev I."/>
        </authorList>
    </citation>
    <scope>NUCLEOTIDE SEQUENCE</scope>
    <source>
        <strain evidence="2">CBS 121410</strain>
    </source>
</reference>
<feature type="transmembrane region" description="Helical" evidence="1">
    <location>
        <begin position="6"/>
        <end position="25"/>
    </location>
</feature>
<evidence type="ECO:0000313" key="3">
    <source>
        <dbReference type="Proteomes" id="UP000799776"/>
    </source>
</evidence>
<protein>
    <submittedName>
        <fullName evidence="2">Uncharacterized protein</fullName>
    </submittedName>
</protein>